<dbReference type="InterPro" id="IPR000812">
    <property type="entry name" value="TFIIB"/>
</dbReference>
<dbReference type="InterPro" id="IPR013137">
    <property type="entry name" value="Znf_TFIIB"/>
</dbReference>
<feature type="region of interest" description="Disordered" evidence="11">
    <location>
        <begin position="433"/>
        <end position="475"/>
    </location>
</feature>
<feature type="compositionally biased region" description="Acidic residues" evidence="11">
    <location>
        <begin position="454"/>
        <end position="469"/>
    </location>
</feature>
<evidence type="ECO:0000256" key="9">
    <source>
        <dbReference type="ARBA" id="ARBA00031009"/>
    </source>
</evidence>
<evidence type="ECO:0000256" key="5">
    <source>
        <dbReference type="ARBA" id="ARBA00022833"/>
    </source>
</evidence>
<dbReference type="GO" id="GO:0001006">
    <property type="term" value="F:RNA polymerase III type 3 promoter sequence-specific DNA binding"/>
    <property type="evidence" value="ECO:0007669"/>
    <property type="project" value="TreeGrafter"/>
</dbReference>
<evidence type="ECO:0000256" key="6">
    <source>
        <dbReference type="ARBA" id="ARBA00023015"/>
    </source>
</evidence>
<feature type="compositionally biased region" description="Low complexity" evidence="11">
    <location>
        <begin position="396"/>
        <end position="406"/>
    </location>
</feature>
<evidence type="ECO:0000313" key="14">
    <source>
        <dbReference type="Proteomes" id="UP000188320"/>
    </source>
</evidence>
<dbReference type="PANTHER" id="PTHR11618:SF4">
    <property type="entry name" value="TRANSCRIPTION FACTOR IIIB 90 KDA SUBUNIT"/>
    <property type="match status" value="1"/>
</dbReference>
<dbReference type="GO" id="GO:0017025">
    <property type="term" value="F:TBP-class protein binding"/>
    <property type="evidence" value="ECO:0007669"/>
    <property type="project" value="InterPro"/>
</dbReference>
<feature type="compositionally biased region" description="Polar residues" evidence="11">
    <location>
        <begin position="308"/>
        <end position="318"/>
    </location>
</feature>
<dbReference type="OrthoDB" id="511529at2759"/>
<proteinExistence type="inferred from homology"/>
<dbReference type="Proteomes" id="UP000188320">
    <property type="component" value="Unassembled WGS sequence"/>
</dbReference>
<dbReference type="PROSITE" id="PS51134">
    <property type="entry name" value="ZF_TFIIB"/>
    <property type="match status" value="1"/>
</dbReference>
<keyword evidence="5" id="KW-0862">Zinc</keyword>
<feature type="region of interest" description="Disordered" evidence="11">
    <location>
        <begin position="383"/>
        <end position="406"/>
    </location>
</feature>
<evidence type="ECO:0000313" key="13">
    <source>
        <dbReference type="EMBL" id="OMH84354.1"/>
    </source>
</evidence>
<gene>
    <name evidence="13" type="ORF">AX774_g2110</name>
</gene>
<dbReference type="InterPro" id="IPR036915">
    <property type="entry name" value="Cyclin-like_sf"/>
</dbReference>
<dbReference type="GO" id="GO:0000126">
    <property type="term" value="C:transcription factor TFIIIB complex"/>
    <property type="evidence" value="ECO:0007669"/>
    <property type="project" value="TreeGrafter"/>
</dbReference>
<keyword evidence="7" id="KW-0804">Transcription</keyword>
<feature type="domain" description="TFIIB-type" evidence="12">
    <location>
        <begin position="1"/>
        <end position="30"/>
    </location>
</feature>
<evidence type="ECO:0000256" key="11">
    <source>
        <dbReference type="SAM" id="MobiDB-lite"/>
    </source>
</evidence>
<feature type="compositionally biased region" description="Polar residues" evidence="11">
    <location>
        <begin position="383"/>
        <end position="395"/>
    </location>
</feature>
<accession>A0A1R1PTT2</accession>
<dbReference type="GO" id="GO:0005634">
    <property type="term" value="C:nucleus"/>
    <property type="evidence" value="ECO:0007669"/>
    <property type="project" value="UniProtKB-SubCell"/>
</dbReference>
<keyword evidence="3" id="KW-0479">Metal-binding</keyword>
<protein>
    <recommendedName>
        <fullName evidence="9">B-related factor 1</fullName>
    </recommendedName>
</protein>
<dbReference type="FunFam" id="1.10.472.10:FF:000002">
    <property type="entry name" value="Transcription factor IIIB 90 kDa subunit"/>
    <property type="match status" value="1"/>
</dbReference>
<dbReference type="Pfam" id="PF08271">
    <property type="entry name" value="Zn_Ribbon_TF"/>
    <property type="match status" value="1"/>
</dbReference>
<evidence type="ECO:0000256" key="8">
    <source>
        <dbReference type="ARBA" id="ARBA00023242"/>
    </source>
</evidence>
<dbReference type="InterPro" id="IPR011665">
    <property type="entry name" value="BRF1_TBP-bd_dom"/>
</dbReference>
<dbReference type="GO" id="GO:0097550">
    <property type="term" value="C:transcription preinitiation complex"/>
    <property type="evidence" value="ECO:0007669"/>
    <property type="project" value="TreeGrafter"/>
</dbReference>
<evidence type="ECO:0000256" key="7">
    <source>
        <dbReference type="ARBA" id="ARBA00023163"/>
    </source>
</evidence>
<dbReference type="AlphaFoldDB" id="A0A1R1PTT2"/>
<evidence type="ECO:0000256" key="2">
    <source>
        <dbReference type="ARBA" id="ARBA00010857"/>
    </source>
</evidence>
<dbReference type="GO" id="GO:0008270">
    <property type="term" value="F:zinc ion binding"/>
    <property type="evidence" value="ECO:0007669"/>
    <property type="project" value="UniProtKB-KW"/>
</dbReference>
<dbReference type="PANTHER" id="PTHR11618">
    <property type="entry name" value="TRANSCRIPTION INITIATION FACTOR IIB-RELATED"/>
    <property type="match status" value="1"/>
</dbReference>
<dbReference type="InterPro" id="IPR013150">
    <property type="entry name" value="TFIIB_cyclin"/>
</dbReference>
<evidence type="ECO:0000256" key="3">
    <source>
        <dbReference type="ARBA" id="ARBA00022723"/>
    </source>
</evidence>
<keyword evidence="14" id="KW-1185">Reference proteome</keyword>
<comment type="similarity">
    <text evidence="2">Belongs to the TFIIB family.</text>
</comment>
<dbReference type="Gene3D" id="1.10.472.10">
    <property type="entry name" value="Cyclin-like"/>
    <property type="match status" value="1"/>
</dbReference>
<evidence type="ECO:0000256" key="10">
    <source>
        <dbReference type="PROSITE-ProRule" id="PRU00469"/>
    </source>
</evidence>
<sequence length="502" mass="55300">MRCGGCGGNNIESDAASGSAFCISCGLVVEESTIVSEITFSENSAGAKVVSGALLRTGQSDKTQQVALDALRLVQRMDRDWLVTGRRPSGITGACLLIAARMNNFRRTEQDVIGIVKVSTETLRIRLREFMNTPSSKLSVTDFRTVWLEKSCNPPAFANKKHKHRYGTLSRQKTITDTQKVVSEGSEVIHYMIGRYHKRKGGSLSERDKEHMFLDAIYSQGLQDIEFEGDYSLMSSGMAADKELVTTLLNKAKENYLLKVSNEKPVDEDISKWSDIDDDEINDIILPPEQVSKKTKLWDAKNSDYLQQQALKPATSSDTKPKQRAKRTRQTLKQGQTALESTKNLLVVKKLSKKINYNILDNLFDHNAPRPVVEPGKEITYISSQPSKVPDSQQFTAPTQATLSSQTTASVVPLSSSLYNSADSTQATVVGNTSNAGAFDGEKLKPGAAAPTFGDDDDFDEDEDEDDMDKDASDTDFASAARFALGYGNNNNDDDDGFEEYD</sequence>
<dbReference type="Pfam" id="PF07741">
    <property type="entry name" value="BRF1"/>
    <property type="match status" value="1"/>
</dbReference>
<evidence type="ECO:0000256" key="4">
    <source>
        <dbReference type="ARBA" id="ARBA00022771"/>
    </source>
</evidence>
<evidence type="ECO:0000259" key="12">
    <source>
        <dbReference type="PROSITE" id="PS51134"/>
    </source>
</evidence>
<comment type="subcellular location">
    <subcellularLocation>
        <location evidence="1">Nucleus</location>
    </subcellularLocation>
</comment>
<dbReference type="SUPFAM" id="SSF57783">
    <property type="entry name" value="Zinc beta-ribbon"/>
    <property type="match status" value="1"/>
</dbReference>
<dbReference type="Pfam" id="PF00382">
    <property type="entry name" value="TFIIB"/>
    <property type="match status" value="1"/>
</dbReference>
<dbReference type="CDD" id="cd20554">
    <property type="entry name" value="CYCLIN_TFIIIB90_rpt2"/>
    <property type="match status" value="1"/>
</dbReference>
<comment type="caution">
    <text evidence="13">The sequence shown here is derived from an EMBL/GenBank/DDBJ whole genome shotgun (WGS) entry which is preliminary data.</text>
</comment>
<dbReference type="Gene3D" id="1.20.5.650">
    <property type="entry name" value="Single helix bin"/>
    <property type="match status" value="1"/>
</dbReference>
<feature type="region of interest" description="Disordered" evidence="11">
    <location>
        <begin position="308"/>
        <end position="336"/>
    </location>
</feature>
<dbReference type="SUPFAM" id="SSF47954">
    <property type="entry name" value="Cyclin-like"/>
    <property type="match status" value="1"/>
</dbReference>
<organism evidence="13 14">
    <name type="scientific">Zancudomyces culisetae</name>
    <name type="common">Gut fungus</name>
    <name type="synonym">Smittium culisetae</name>
    <dbReference type="NCBI Taxonomy" id="1213189"/>
    <lineage>
        <taxon>Eukaryota</taxon>
        <taxon>Fungi</taxon>
        <taxon>Fungi incertae sedis</taxon>
        <taxon>Zoopagomycota</taxon>
        <taxon>Kickxellomycotina</taxon>
        <taxon>Harpellomycetes</taxon>
        <taxon>Harpellales</taxon>
        <taxon>Legeriomycetaceae</taxon>
        <taxon>Zancudomyces</taxon>
    </lineage>
</organism>
<dbReference type="GO" id="GO:0000995">
    <property type="term" value="F:RNA polymerase III general transcription initiation factor activity"/>
    <property type="evidence" value="ECO:0007669"/>
    <property type="project" value="TreeGrafter"/>
</dbReference>
<evidence type="ECO:0000256" key="1">
    <source>
        <dbReference type="ARBA" id="ARBA00004123"/>
    </source>
</evidence>
<keyword evidence="6" id="KW-0805">Transcription regulation</keyword>
<dbReference type="Gene3D" id="2.20.25.10">
    <property type="match status" value="1"/>
</dbReference>
<reference evidence="14" key="1">
    <citation type="submission" date="2017-01" db="EMBL/GenBank/DDBJ databases">
        <authorList>
            <person name="Wang Y."/>
            <person name="White M."/>
            <person name="Kvist S."/>
            <person name="Moncalvo J.-M."/>
        </authorList>
    </citation>
    <scope>NUCLEOTIDE SEQUENCE [LARGE SCALE GENOMIC DNA]</scope>
    <source>
        <strain evidence="14">COL-18-3</strain>
    </source>
</reference>
<keyword evidence="8" id="KW-0539">Nucleus</keyword>
<dbReference type="EMBL" id="LSSK01000208">
    <property type="protein sequence ID" value="OMH84354.1"/>
    <property type="molecule type" value="Genomic_DNA"/>
</dbReference>
<keyword evidence="4 10" id="KW-0863">Zinc-finger</keyword>
<dbReference type="GO" id="GO:0070897">
    <property type="term" value="P:transcription preinitiation complex assembly"/>
    <property type="evidence" value="ECO:0007669"/>
    <property type="project" value="InterPro"/>
</dbReference>
<name>A0A1R1PTT2_ZANCU</name>